<accession>A0ABU0I8J7</accession>
<evidence type="ECO:0000256" key="7">
    <source>
        <dbReference type="ARBA" id="ARBA00023065"/>
    </source>
</evidence>
<keyword evidence="7" id="KW-0406">Ion transport</keyword>
<feature type="transmembrane region" description="Helical" evidence="10">
    <location>
        <begin position="133"/>
        <end position="158"/>
    </location>
</feature>
<dbReference type="NCBIfam" id="TIGR00797">
    <property type="entry name" value="matE"/>
    <property type="match status" value="1"/>
</dbReference>
<feature type="transmembrane region" description="Helical" evidence="10">
    <location>
        <begin position="202"/>
        <end position="225"/>
    </location>
</feature>
<keyword evidence="8 10" id="KW-0472">Membrane</keyword>
<dbReference type="CDD" id="cd13131">
    <property type="entry name" value="MATE_NorM_like"/>
    <property type="match status" value="1"/>
</dbReference>
<feature type="transmembrane region" description="Helical" evidence="10">
    <location>
        <begin position="366"/>
        <end position="383"/>
    </location>
</feature>
<sequence>MSAISFQQGSQAVSSWSSHFKATLSLGVPLIGAQLAQLGIHTTDVVIIGQLGAELLASMVLAAQFFFVVFIFGSGFAMAVMPMVANAYGQDDVRSVRRAIRMGMWVSIAYGLLVMPLFFYAEPILLSLGQVPAVAAVAAHYLHIAQFGMFPALLFAVLRGVVSASGRAGVVLWITIGMLLMNALLAYILVLGHFGLPPLGMTGAAIVAASVQWAGFLAMVAYLQWRPDTRKYELFVRFWRPDWHALWDVMRLGLPISVTVLAEAGLFTAASLLMGSIGTVELAAHGIALQLASIAFMIPLGLSQAATVRVGVAHGRGDYGDLVRAAVSVTALAVLIALAGATLFIVASDELSGLFLDRSRADAAAVLDYAGPLVVIAGIFQLVDGLQAIGAGLLRGLKDARVPMILALISYWPIGFLLAWVMGFPLGLGGVGVWYGFLIGLTSAAALLLGRFHLLLKKEMRGSAA</sequence>
<feature type="transmembrane region" description="Helical" evidence="10">
    <location>
        <begin position="404"/>
        <end position="426"/>
    </location>
</feature>
<organism evidence="11 12">
    <name type="scientific">Rhizobium paknamense</name>
    <dbReference type="NCBI Taxonomy" id="1206817"/>
    <lineage>
        <taxon>Bacteria</taxon>
        <taxon>Pseudomonadati</taxon>
        <taxon>Pseudomonadota</taxon>
        <taxon>Alphaproteobacteria</taxon>
        <taxon>Hyphomicrobiales</taxon>
        <taxon>Rhizobiaceae</taxon>
        <taxon>Rhizobium/Agrobacterium group</taxon>
        <taxon>Rhizobium</taxon>
    </lineage>
</organism>
<evidence type="ECO:0000256" key="8">
    <source>
        <dbReference type="ARBA" id="ARBA00023136"/>
    </source>
</evidence>
<keyword evidence="5 10" id="KW-0812">Transmembrane</keyword>
<evidence type="ECO:0000256" key="9">
    <source>
        <dbReference type="ARBA" id="ARBA00031636"/>
    </source>
</evidence>
<feature type="transmembrane region" description="Helical" evidence="10">
    <location>
        <begin position="432"/>
        <end position="452"/>
    </location>
</feature>
<reference evidence="11 12" key="1">
    <citation type="submission" date="2023-07" db="EMBL/GenBank/DDBJ databases">
        <title>Genomic Encyclopedia of Type Strains, Phase IV (KMG-IV): sequencing the most valuable type-strain genomes for metagenomic binning, comparative biology and taxonomic classification.</title>
        <authorList>
            <person name="Goeker M."/>
        </authorList>
    </citation>
    <scope>NUCLEOTIDE SEQUENCE [LARGE SCALE GENOMIC DNA]</scope>
    <source>
        <strain evidence="11 12">DSM 100301</strain>
    </source>
</reference>
<dbReference type="Proteomes" id="UP001235269">
    <property type="component" value="Unassembled WGS sequence"/>
</dbReference>
<evidence type="ECO:0000256" key="3">
    <source>
        <dbReference type="ARBA" id="ARBA00022449"/>
    </source>
</evidence>
<comment type="caution">
    <text evidence="11">The sequence shown here is derived from an EMBL/GenBank/DDBJ whole genome shotgun (WGS) entry which is preliminary data.</text>
</comment>
<proteinExistence type="predicted"/>
<evidence type="ECO:0000256" key="6">
    <source>
        <dbReference type="ARBA" id="ARBA00022989"/>
    </source>
</evidence>
<evidence type="ECO:0000313" key="11">
    <source>
        <dbReference type="EMBL" id="MDQ0454556.1"/>
    </source>
</evidence>
<comment type="subcellular location">
    <subcellularLocation>
        <location evidence="1">Cell inner membrane</location>
        <topology evidence="1">Multi-pass membrane protein</topology>
    </subcellularLocation>
</comment>
<feature type="transmembrane region" description="Helical" evidence="10">
    <location>
        <begin position="170"/>
        <end position="190"/>
    </location>
</feature>
<keyword evidence="4" id="KW-1003">Cell membrane</keyword>
<gene>
    <name evidence="11" type="ORF">QO005_000883</name>
</gene>
<feature type="transmembrane region" description="Helical" evidence="10">
    <location>
        <begin position="102"/>
        <end position="121"/>
    </location>
</feature>
<dbReference type="PANTHER" id="PTHR43298">
    <property type="entry name" value="MULTIDRUG RESISTANCE PROTEIN NORM-RELATED"/>
    <property type="match status" value="1"/>
</dbReference>
<dbReference type="EMBL" id="JAUSWH010000002">
    <property type="protein sequence ID" value="MDQ0454556.1"/>
    <property type="molecule type" value="Genomic_DNA"/>
</dbReference>
<feature type="transmembrane region" description="Helical" evidence="10">
    <location>
        <begin position="282"/>
        <end position="302"/>
    </location>
</feature>
<evidence type="ECO:0000256" key="4">
    <source>
        <dbReference type="ARBA" id="ARBA00022475"/>
    </source>
</evidence>
<evidence type="ECO:0000256" key="2">
    <source>
        <dbReference type="ARBA" id="ARBA00022448"/>
    </source>
</evidence>
<protein>
    <recommendedName>
        <fullName evidence="9">Multidrug-efflux transporter</fullName>
    </recommendedName>
</protein>
<dbReference type="Pfam" id="PF01554">
    <property type="entry name" value="MatE"/>
    <property type="match status" value="2"/>
</dbReference>
<evidence type="ECO:0000256" key="10">
    <source>
        <dbReference type="SAM" id="Phobius"/>
    </source>
</evidence>
<evidence type="ECO:0000256" key="5">
    <source>
        <dbReference type="ARBA" id="ARBA00022692"/>
    </source>
</evidence>
<name>A0ABU0I8J7_9HYPH</name>
<dbReference type="InterPro" id="IPR002528">
    <property type="entry name" value="MATE_fam"/>
</dbReference>
<evidence type="ECO:0000256" key="1">
    <source>
        <dbReference type="ARBA" id="ARBA00004429"/>
    </source>
</evidence>
<keyword evidence="2" id="KW-0813">Transport</keyword>
<feature type="transmembrane region" description="Helical" evidence="10">
    <location>
        <begin position="322"/>
        <end position="346"/>
    </location>
</feature>
<dbReference type="RefSeq" id="WP_307156765.1">
    <property type="nucleotide sequence ID" value="NZ_JAUSWH010000002.1"/>
</dbReference>
<keyword evidence="6 10" id="KW-1133">Transmembrane helix</keyword>
<dbReference type="InterPro" id="IPR048279">
    <property type="entry name" value="MdtK-like"/>
</dbReference>
<evidence type="ECO:0000313" key="12">
    <source>
        <dbReference type="Proteomes" id="UP001235269"/>
    </source>
</evidence>
<dbReference type="PANTHER" id="PTHR43298:SF2">
    <property type="entry name" value="FMN_FAD EXPORTER YEEO-RELATED"/>
    <property type="match status" value="1"/>
</dbReference>
<feature type="transmembrane region" description="Helical" evidence="10">
    <location>
        <begin position="246"/>
        <end position="270"/>
    </location>
</feature>
<keyword evidence="12" id="KW-1185">Reference proteome</keyword>
<dbReference type="InterPro" id="IPR050222">
    <property type="entry name" value="MATE_MdtK"/>
</dbReference>
<keyword evidence="3" id="KW-0050">Antiport</keyword>
<dbReference type="PIRSF" id="PIRSF006603">
    <property type="entry name" value="DinF"/>
    <property type="match status" value="1"/>
</dbReference>
<feature type="transmembrane region" description="Helical" evidence="10">
    <location>
        <begin position="61"/>
        <end position="81"/>
    </location>
</feature>